<feature type="transmembrane region" description="Helical" evidence="1">
    <location>
        <begin position="87"/>
        <end position="109"/>
    </location>
</feature>
<keyword evidence="1" id="KW-0812">Transmembrane</keyword>
<reference evidence="3" key="1">
    <citation type="journal article" date="2020" name="MBio">
        <title>Horizontal gene transfer to a defensive symbiont with a reduced genome amongst a multipartite beetle microbiome.</title>
        <authorList>
            <person name="Waterworth S.C."/>
            <person name="Florez L.V."/>
            <person name="Rees E.R."/>
            <person name="Hertweck C."/>
            <person name="Kaltenpoth M."/>
            <person name="Kwan J.C."/>
        </authorList>
    </citation>
    <scope>NUCLEOTIDE SEQUENCE [LARGE SCALE GENOMIC DNA]</scope>
</reference>
<organism evidence="2 3">
    <name type="scientific">Acinetobacter bereziniae</name>
    <name type="common">Acinetobacter genomosp. 10</name>
    <dbReference type="NCBI Taxonomy" id="106648"/>
    <lineage>
        <taxon>Bacteria</taxon>
        <taxon>Pseudomonadati</taxon>
        <taxon>Pseudomonadota</taxon>
        <taxon>Gammaproteobacteria</taxon>
        <taxon>Moraxellales</taxon>
        <taxon>Moraxellaceae</taxon>
        <taxon>Acinetobacter</taxon>
    </lineage>
</organism>
<dbReference type="Proteomes" id="UP000490535">
    <property type="component" value="Unassembled WGS sequence"/>
</dbReference>
<keyword evidence="1" id="KW-0472">Membrane</keyword>
<protein>
    <submittedName>
        <fullName evidence="2">Uncharacterized protein</fullName>
    </submittedName>
</protein>
<keyword evidence="1" id="KW-1133">Transmembrane helix</keyword>
<evidence type="ECO:0000256" key="1">
    <source>
        <dbReference type="SAM" id="Phobius"/>
    </source>
</evidence>
<comment type="caution">
    <text evidence="2">The sequence shown here is derived from an EMBL/GenBank/DDBJ whole genome shotgun (WGS) entry which is preliminary data.</text>
</comment>
<dbReference type="EMBL" id="WNDP01000057">
    <property type="protein sequence ID" value="KAF1024605.1"/>
    <property type="molecule type" value="Genomic_DNA"/>
</dbReference>
<dbReference type="AlphaFoldDB" id="A0A833PBZ5"/>
<proteinExistence type="predicted"/>
<evidence type="ECO:0000313" key="3">
    <source>
        <dbReference type="Proteomes" id="UP000490535"/>
    </source>
</evidence>
<evidence type="ECO:0000313" key="2">
    <source>
        <dbReference type="EMBL" id="KAF1024605.1"/>
    </source>
</evidence>
<gene>
    <name evidence="2" type="ORF">GAK29_02453</name>
</gene>
<accession>A0A833PBZ5</accession>
<name>A0A833PBZ5_ACIBZ</name>
<sequence length="127" mass="14966">MQLTELKQLPDWLLEQLPQMTEPAILSLRDTKLVVTYPDRTETIHDSLKDIEHKIHHVKPTDLQILPEVYQYFGENKENGGLFLKPLSIFLVVCFPILIKINLSIYNLLYRLPLKMSKYISQIQRTF</sequence>